<dbReference type="Gene3D" id="3.40.50.1110">
    <property type="entry name" value="SGNH hydrolase"/>
    <property type="match status" value="2"/>
</dbReference>
<proteinExistence type="predicted"/>
<evidence type="ECO:0000256" key="1">
    <source>
        <dbReference type="SAM" id="MobiDB-lite"/>
    </source>
</evidence>
<protein>
    <recommendedName>
        <fullName evidence="4">SGNH hydrolase-type esterase domain-containing protein</fullName>
    </recommendedName>
</protein>
<dbReference type="Proteomes" id="UP000216113">
    <property type="component" value="Unassembled WGS sequence"/>
</dbReference>
<reference evidence="2 3" key="1">
    <citation type="submission" date="2017-08" db="EMBL/GenBank/DDBJ databases">
        <title>Genomic and metabolic characterisation of spoilage-associated Pseudomonas species.</title>
        <authorList>
            <person name="Stanborough T."/>
            <person name="Fegan N."/>
            <person name="Powell S.M."/>
            <person name="Singh T."/>
            <person name="Tamplin M.L."/>
            <person name="Chandry P.S."/>
        </authorList>
    </citation>
    <scope>NUCLEOTIDE SEQUENCE [LARGE SCALE GENOMIC DNA]</scope>
    <source>
        <strain evidence="2 3">F1820</strain>
    </source>
</reference>
<dbReference type="RefSeq" id="WP_095030891.1">
    <property type="nucleotide sequence ID" value="NZ_NQKL01000023.1"/>
</dbReference>
<name>A0A266LQW2_PSEFR</name>
<comment type="caution">
    <text evidence="2">The sequence shown here is derived from an EMBL/GenBank/DDBJ whole genome shotgun (WGS) entry which is preliminary data.</text>
</comment>
<evidence type="ECO:0000313" key="2">
    <source>
        <dbReference type="EMBL" id="OZY39787.1"/>
    </source>
</evidence>
<organism evidence="2 3">
    <name type="scientific">Pseudomonas fragi</name>
    <dbReference type="NCBI Taxonomy" id="296"/>
    <lineage>
        <taxon>Bacteria</taxon>
        <taxon>Pseudomonadati</taxon>
        <taxon>Pseudomonadota</taxon>
        <taxon>Gammaproteobacteria</taxon>
        <taxon>Pseudomonadales</taxon>
        <taxon>Pseudomonadaceae</taxon>
        <taxon>Pseudomonas</taxon>
    </lineage>
</organism>
<accession>A0A266LQW2</accession>
<dbReference type="GO" id="GO:0016788">
    <property type="term" value="F:hydrolase activity, acting on ester bonds"/>
    <property type="evidence" value="ECO:0007669"/>
    <property type="project" value="UniProtKB-ARBA"/>
</dbReference>
<sequence length="525" mass="56269">MANNTGNPVGSTAAKDLSDNAENLDKFANGDDYEYDDRLGRSRKSLKWIEDAALAIPAIDAALRSEQEAERAIVARSGSEAARDAAQLSAGIYVDTLDGLANTVTGNFFSVPSPESSEYLILYLNDLGAAVEQKRYASSKVSEQLEAGNFDKVGLRMVRLSVESGYLWALVDSNNRAAFLIDLSGAVVIPKFLRMDIAEQRLAEIDGLGLKAGAGFKFVMLPPESGYVWALVDENNRIALAVTVAGKVVGNFDLSAAVGGLISSQKDLYFLGDSLTNGANGQITWREALAGLISPRNHTNIAVGGQTSPQIVARAGAYVTLLTLAGNLIPASGPVAVTDRTIGLLTSQGSQSIKGRMSGVYGTLRRAGDDSYSFTRETAGAPVPVGKKLAFAPDIGTHGFDTWLIFIGANNIIRPDEIKRDIAAAVNAMKPVDKRFLVMTPVTGDSRYTAQCEEIEDWASQTYSDRVLKIREFSFQFNDGSAGDLADVAAGIIPRSLRGDNIHFTTFFHGKIAELVAAEINRRGW</sequence>
<evidence type="ECO:0000313" key="3">
    <source>
        <dbReference type="Proteomes" id="UP000216113"/>
    </source>
</evidence>
<dbReference type="InterPro" id="IPR036514">
    <property type="entry name" value="SGNH_hydro_sf"/>
</dbReference>
<dbReference type="EMBL" id="NQKL01000023">
    <property type="protein sequence ID" value="OZY39787.1"/>
    <property type="molecule type" value="Genomic_DNA"/>
</dbReference>
<evidence type="ECO:0008006" key="4">
    <source>
        <dbReference type="Google" id="ProtNLM"/>
    </source>
</evidence>
<feature type="region of interest" description="Disordered" evidence="1">
    <location>
        <begin position="1"/>
        <end position="21"/>
    </location>
</feature>
<feature type="compositionally biased region" description="Polar residues" evidence="1">
    <location>
        <begin position="1"/>
        <end position="10"/>
    </location>
</feature>
<dbReference type="SUPFAM" id="SSF52266">
    <property type="entry name" value="SGNH hydrolase"/>
    <property type="match status" value="2"/>
</dbReference>
<gene>
    <name evidence="2" type="ORF">CJF43_21520</name>
</gene>
<dbReference type="AlphaFoldDB" id="A0A266LQW2"/>